<dbReference type="AlphaFoldDB" id="A0A081TWB6"/>
<dbReference type="Proteomes" id="UP000266644">
    <property type="component" value="Unassembled WGS sequence"/>
</dbReference>
<name>A0A081TWB6_BACFG</name>
<dbReference type="EMBL" id="QRJE01000027">
    <property type="protein sequence ID" value="RHH08814.1"/>
    <property type="molecule type" value="Genomic_DNA"/>
</dbReference>
<evidence type="ECO:0000313" key="2">
    <source>
        <dbReference type="Proteomes" id="UP000266644"/>
    </source>
</evidence>
<dbReference type="InterPro" id="IPR036116">
    <property type="entry name" value="FN3_sf"/>
</dbReference>
<accession>A0A081TWB6</accession>
<dbReference type="CDD" id="cd00063">
    <property type="entry name" value="FN3"/>
    <property type="match status" value="1"/>
</dbReference>
<dbReference type="SUPFAM" id="SSF49265">
    <property type="entry name" value="Fibronectin type III"/>
    <property type="match status" value="1"/>
</dbReference>
<evidence type="ECO:0000313" key="1">
    <source>
        <dbReference type="EMBL" id="RHH08814.1"/>
    </source>
</evidence>
<dbReference type="Gene3D" id="2.60.40.10">
    <property type="entry name" value="Immunoglobulins"/>
    <property type="match status" value="1"/>
</dbReference>
<evidence type="ECO:0008006" key="3">
    <source>
        <dbReference type="Google" id="ProtNLM"/>
    </source>
</evidence>
<gene>
    <name evidence="1" type="ORF">DW228_16605</name>
</gene>
<dbReference type="PROSITE" id="PS51257">
    <property type="entry name" value="PROKAR_LIPOPROTEIN"/>
    <property type="match status" value="1"/>
</dbReference>
<protein>
    <recommendedName>
        <fullName evidence="3">Fibronectin type III domain protein</fullName>
    </recommendedName>
</protein>
<dbReference type="InterPro" id="IPR003961">
    <property type="entry name" value="FN3_dom"/>
</dbReference>
<sequence>MNKRRLLGLLCLMALLVTSCDNKGDYWGAMETSKTTLTLERICDMAMLSQDSVNLLSDIMGVNTEELYRADAVMIGKVTGGEAGHYYYPRFLIAKDKEMKEVIMEAYIRHNTGNTFYAFLDSDMLTLGETYYCAMNDYQYGYSGRPGLLDHVLGENSNKERFSEVKAFRLSGLPKLIVHDTQFTGYSYYLSAEVRFKTDAGIIEQGACYSSVKELPEITDQKALARGTRMYNYSNFEVEVMDLLPATHYYIRPYVTTEEGTGYGPVAEFTTERGTEPVINNFSLYQYNGTAVELYASFYTNDFLITNYGYSYGVYSQETGVVTNEQMIEVPFTDDYRQTFDEIVTGLRPGTLYAFRVYAKNGVGISYSNYRTIEIPAE</sequence>
<proteinExistence type="predicted"/>
<dbReference type="RefSeq" id="WP_032540779.1">
    <property type="nucleotide sequence ID" value="NZ_CP037440.1"/>
</dbReference>
<organism evidence="1 2">
    <name type="scientific">Bacteroides fragilis</name>
    <dbReference type="NCBI Taxonomy" id="817"/>
    <lineage>
        <taxon>Bacteria</taxon>
        <taxon>Pseudomonadati</taxon>
        <taxon>Bacteroidota</taxon>
        <taxon>Bacteroidia</taxon>
        <taxon>Bacteroidales</taxon>
        <taxon>Bacteroidaceae</taxon>
        <taxon>Bacteroides</taxon>
    </lineage>
</organism>
<dbReference type="InterPro" id="IPR013783">
    <property type="entry name" value="Ig-like_fold"/>
</dbReference>
<comment type="caution">
    <text evidence="1">The sequence shown here is derived from an EMBL/GenBank/DDBJ whole genome shotgun (WGS) entry which is preliminary data.</text>
</comment>
<reference evidence="1 2" key="1">
    <citation type="submission" date="2018-08" db="EMBL/GenBank/DDBJ databases">
        <title>A genome reference for cultivated species of the human gut microbiota.</title>
        <authorList>
            <person name="Zou Y."/>
            <person name="Xue W."/>
            <person name="Luo G."/>
        </authorList>
    </citation>
    <scope>NUCLEOTIDE SEQUENCE [LARGE SCALE GENOMIC DNA]</scope>
    <source>
        <strain evidence="1 2">AM18-6</strain>
    </source>
</reference>